<feature type="compositionally biased region" description="Polar residues" evidence="4">
    <location>
        <begin position="160"/>
        <end position="171"/>
    </location>
</feature>
<evidence type="ECO:0000313" key="5">
    <source>
        <dbReference type="EMBL" id="CAI9114084.1"/>
    </source>
</evidence>
<dbReference type="GO" id="GO:0051315">
    <property type="term" value="P:attachment of mitotic spindle microtubules to kinetochore"/>
    <property type="evidence" value="ECO:0007669"/>
    <property type="project" value="TreeGrafter"/>
</dbReference>
<keyword evidence="3" id="KW-0539">Nucleus</keyword>
<evidence type="ECO:0000256" key="4">
    <source>
        <dbReference type="SAM" id="MobiDB-lite"/>
    </source>
</evidence>
<dbReference type="GO" id="GO:0019237">
    <property type="term" value="F:centromeric DNA binding"/>
    <property type="evidence" value="ECO:0007669"/>
    <property type="project" value="InterPro"/>
</dbReference>
<dbReference type="EMBL" id="OX459124">
    <property type="protein sequence ID" value="CAI9114084.1"/>
    <property type="molecule type" value="Genomic_DNA"/>
</dbReference>
<feature type="region of interest" description="Disordered" evidence="4">
    <location>
        <begin position="407"/>
        <end position="627"/>
    </location>
</feature>
<feature type="compositionally biased region" description="Basic residues" evidence="4">
    <location>
        <begin position="583"/>
        <end position="593"/>
    </location>
</feature>
<gene>
    <name evidence="5" type="ORF">OLC1_LOCUS20939</name>
</gene>
<feature type="compositionally biased region" description="Basic and acidic residues" evidence="4">
    <location>
        <begin position="96"/>
        <end position="106"/>
    </location>
</feature>
<dbReference type="PANTHER" id="PTHR16684">
    <property type="entry name" value="CENTROMERE PROTEIN C"/>
    <property type="match status" value="1"/>
</dbReference>
<feature type="compositionally biased region" description="Polar residues" evidence="4">
    <location>
        <begin position="445"/>
        <end position="477"/>
    </location>
</feature>
<evidence type="ECO:0000256" key="2">
    <source>
        <dbReference type="ARBA" id="ARBA00010291"/>
    </source>
</evidence>
<feature type="compositionally biased region" description="Polar residues" evidence="4">
    <location>
        <begin position="376"/>
        <end position="389"/>
    </location>
</feature>
<sequence length="746" mass="81822">MASISSVSEVVDPLQSLFGASLFPRTIRAATNAPLPSDPRDLESVHQFMKSVTLNSPDKLLNEAKAIVGAGSELLKSRFPGFMESLGIDRNAVAPEGKENPQERRPGLGCKRPRFSLKKDMRSSVSSEPNVNFNQLSDPEEFFSAFEKAENARREIQRQKGGTMSDLNNYDQSKHKRGRRPGILGRSVNNYKHRYSSSMTENSNYAISTLEMEELDIPGSPTCESAEDKADTDIEAQETMEAGSITETDEGLNNTLGELLSQNIEDIDEDGVQEKLNISSINPGKLSLPEFHGVGRTDFMAFGEKLPKVRKSLANISNLGEWLSVETNVKQKKGGSPFAEASPTSGSMTLLKKRSSQSSSVRDPFSPLNMDPSVLRNMSSGNDTGGQPQTSVLKELSVFGNLERQFENESGSATPSHVESQTAITSASDRLDNCDQDKNLHPESMHTNSRPTKSQSDFVEQGSSGSIDASQNTTTDGGNVDPVIAQDRSTYNVADNHKAEVQSNPHIDDSPQIGSDTGVHVHHLPEEEEMPLAASVHASPEVSMPQSQSLENLCNDQPFMGQPNPPATEDDSMIASSKESKKLQAKPKSRAKRPRDESHEVKALSRRKSLPGQPNPAATENNSVIAPSIMVDITTTTESEMLQPKPKGREKRVRGENREVKALSRRKSLLAEGGTSFESGVRRSKRIRSRPLEFWKGERFLYGRVNEGFKLIGLRYISPGKGDGKLKVKPFVSDDYKEILDLAALH</sequence>
<name>A0AAV1E1L9_OLDCO</name>
<dbReference type="GO" id="GO:0051382">
    <property type="term" value="P:kinetochore assembly"/>
    <property type="evidence" value="ECO:0007669"/>
    <property type="project" value="InterPro"/>
</dbReference>
<proteinExistence type="inferred from homology"/>
<dbReference type="InterPro" id="IPR028386">
    <property type="entry name" value="CENP-C/Mif2/cnp3"/>
</dbReference>
<accession>A0AAV1E1L9</accession>
<dbReference type="GO" id="GO:0005634">
    <property type="term" value="C:nucleus"/>
    <property type="evidence" value="ECO:0007669"/>
    <property type="project" value="UniProtKB-SubCell"/>
</dbReference>
<keyword evidence="6" id="KW-1185">Reference proteome</keyword>
<organism evidence="5 6">
    <name type="scientific">Oldenlandia corymbosa var. corymbosa</name>
    <dbReference type="NCBI Taxonomy" id="529605"/>
    <lineage>
        <taxon>Eukaryota</taxon>
        <taxon>Viridiplantae</taxon>
        <taxon>Streptophyta</taxon>
        <taxon>Embryophyta</taxon>
        <taxon>Tracheophyta</taxon>
        <taxon>Spermatophyta</taxon>
        <taxon>Magnoliopsida</taxon>
        <taxon>eudicotyledons</taxon>
        <taxon>Gunneridae</taxon>
        <taxon>Pentapetalae</taxon>
        <taxon>asterids</taxon>
        <taxon>lamiids</taxon>
        <taxon>Gentianales</taxon>
        <taxon>Rubiaceae</taxon>
        <taxon>Rubioideae</taxon>
        <taxon>Spermacoceae</taxon>
        <taxon>Hedyotis-Oldenlandia complex</taxon>
        <taxon>Oldenlandia</taxon>
    </lineage>
</organism>
<reference evidence="5" key="1">
    <citation type="submission" date="2023-03" db="EMBL/GenBank/DDBJ databases">
        <authorList>
            <person name="Julca I."/>
        </authorList>
    </citation>
    <scope>NUCLEOTIDE SEQUENCE</scope>
</reference>
<feature type="compositionally biased region" description="Polar residues" evidence="4">
    <location>
        <begin position="616"/>
        <end position="625"/>
    </location>
</feature>
<feature type="compositionally biased region" description="Basic and acidic residues" evidence="4">
    <location>
        <begin position="594"/>
        <end position="603"/>
    </location>
</feature>
<feature type="region of interest" description="Disordered" evidence="4">
    <location>
        <begin position="90"/>
        <end position="114"/>
    </location>
</feature>
<protein>
    <submittedName>
        <fullName evidence="5">OLC1v1014718C1</fullName>
    </submittedName>
</protein>
<feature type="region of interest" description="Disordered" evidence="4">
    <location>
        <begin position="156"/>
        <end position="186"/>
    </location>
</feature>
<dbReference type="Proteomes" id="UP001161247">
    <property type="component" value="Chromosome 7"/>
</dbReference>
<evidence type="ECO:0000256" key="3">
    <source>
        <dbReference type="ARBA" id="ARBA00023242"/>
    </source>
</evidence>
<dbReference type="AlphaFoldDB" id="A0AAV1E1L9"/>
<feature type="region of interest" description="Disordered" evidence="4">
    <location>
        <begin position="331"/>
        <end position="389"/>
    </location>
</feature>
<comment type="subcellular location">
    <subcellularLocation>
        <location evidence="1">Nucleus</location>
    </subcellularLocation>
</comment>
<dbReference type="PANTHER" id="PTHR16684:SF11">
    <property type="entry name" value="CENTROMERE PROTEIN C"/>
    <property type="match status" value="1"/>
</dbReference>
<dbReference type="GO" id="GO:0051455">
    <property type="term" value="P:spindle attachment to meiosis I kinetochore"/>
    <property type="evidence" value="ECO:0007669"/>
    <property type="project" value="TreeGrafter"/>
</dbReference>
<dbReference type="GO" id="GO:0000776">
    <property type="term" value="C:kinetochore"/>
    <property type="evidence" value="ECO:0007669"/>
    <property type="project" value="InterPro"/>
</dbReference>
<comment type="similarity">
    <text evidence="2">Belongs to the CENP-C/MIF2 family.</text>
</comment>
<feature type="compositionally biased region" description="Basic and acidic residues" evidence="4">
    <location>
        <begin position="429"/>
        <end position="444"/>
    </location>
</feature>
<feature type="compositionally biased region" description="Polar residues" evidence="4">
    <location>
        <begin position="408"/>
        <end position="428"/>
    </location>
</feature>
<feature type="compositionally biased region" description="Polar residues" evidence="4">
    <location>
        <begin position="544"/>
        <end position="555"/>
    </location>
</feature>
<evidence type="ECO:0000256" key="1">
    <source>
        <dbReference type="ARBA" id="ARBA00004123"/>
    </source>
</evidence>
<evidence type="ECO:0000313" key="6">
    <source>
        <dbReference type="Proteomes" id="UP001161247"/>
    </source>
</evidence>